<dbReference type="GO" id="GO:0004672">
    <property type="term" value="F:protein kinase activity"/>
    <property type="evidence" value="ECO:0007669"/>
    <property type="project" value="InterPro"/>
</dbReference>
<dbReference type="GO" id="GO:0016020">
    <property type="term" value="C:membrane"/>
    <property type="evidence" value="ECO:0007669"/>
    <property type="project" value="UniProtKB-SubCell"/>
</dbReference>
<feature type="transmembrane region" description="Helical" evidence="9">
    <location>
        <begin position="508"/>
        <end position="531"/>
    </location>
</feature>
<dbReference type="PANTHER" id="PTHR30483">
    <property type="entry name" value="LEUCINE-SPECIFIC-BINDING PROTEIN"/>
    <property type="match status" value="1"/>
</dbReference>
<dbReference type="PROSITE" id="PS50011">
    <property type="entry name" value="PROTEIN_KINASE_DOM"/>
    <property type="match status" value="1"/>
</dbReference>
<keyword evidence="7" id="KW-0547">Nucleotide-binding</keyword>
<dbReference type="InterPro" id="IPR011009">
    <property type="entry name" value="Kinase-like_dom_sf"/>
</dbReference>
<evidence type="ECO:0000256" key="8">
    <source>
        <dbReference type="SAM" id="MobiDB-lite"/>
    </source>
</evidence>
<dbReference type="AlphaFoldDB" id="A0A1Z5JJ56"/>
<evidence type="ECO:0000256" key="6">
    <source>
        <dbReference type="ARBA" id="ARBA00023180"/>
    </source>
</evidence>
<name>A0A1Z5JJ56_FISSO</name>
<proteinExistence type="predicted"/>
<evidence type="ECO:0000256" key="7">
    <source>
        <dbReference type="PROSITE-ProRule" id="PRU10141"/>
    </source>
</evidence>
<dbReference type="InterPro" id="IPR028082">
    <property type="entry name" value="Peripla_BP_I"/>
</dbReference>
<dbReference type="InterPro" id="IPR000719">
    <property type="entry name" value="Prot_kinase_dom"/>
</dbReference>
<dbReference type="EMBL" id="BDSP01000074">
    <property type="protein sequence ID" value="GAX14035.1"/>
    <property type="molecule type" value="Genomic_DNA"/>
</dbReference>
<feature type="region of interest" description="Disordered" evidence="8">
    <location>
        <begin position="622"/>
        <end position="651"/>
    </location>
</feature>
<keyword evidence="3 9" id="KW-1133">Transmembrane helix</keyword>
<dbReference type="PRINTS" id="PR00248">
    <property type="entry name" value="GPCRMGR"/>
</dbReference>
<dbReference type="SUPFAM" id="SSF56112">
    <property type="entry name" value="Protein kinase-like (PK-like)"/>
    <property type="match status" value="1"/>
</dbReference>
<evidence type="ECO:0000256" key="4">
    <source>
        <dbReference type="ARBA" id="ARBA00023136"/>
    </source>
</evidence>
<keyword evidence="2 9" id="KW-0812">Transmembrane</keyword>
<dbReference type="InterPro" id="IPR000337">
    <property type="entry name" value="GPCR_3"/>
</dbReference>
<comment type="subcellular location">
    <subcellularLocation>
        <location evidence="1">Membrane</location>
        <topology evidence="1">Multi-pass membrane protein</topology>
    </subcellularLocation>
</comment>
<gene>
    <name evidence="11" type="ORF">FisN_5Lu045</name>
</gene>
<feature type="domain" description="Protein kinase" evidence="10">
    <location>
        <begin position="553"/>
        <end position="740"/>
    </location>
</feature>
<reference evidence="11 12" key="1">
    <citation type="journal article" date="2015" name="Plant Cell">
        <title>Oil accumulation by the oleaginous diatom Fistulifera solaris as revealed by the genome and transcriptome.</title>
        <authorList>
            <person name="Tanaka T."/>
            <person name="Maeda Y."/>
            <person name="Veluchamy A."/>
            <person name="Tanaka M."/>
            <person name="Abida H."/>
            <person name="Marechal E."/>
            <person name="Bowler C."/>
            <person name="Muto M."/>
            <person name="Sunaga Y."/>
            <person name="Tanaka M."/>
            <person name="Yoshino T."/>
            <person name="Taniguchi T."/>
            <person name="Fukuda Y."/>
            <person name="Nemoto M."/>
            <person name="Matsumoto M."/>
            <person name="Wong P.S."/>
            <person name="Aburatani S."/>
            <person name="Fujibuchi W."/>
        </authorList>
    </citation>
    <scope>NUCLEOTIDE SEQUENCE [LARGE SCALE GENOMIC DNA]</scope>
    <source>
        <strain evidence="11 12">JPCC DA0580</strain>
    </source>
</reference>
<evidence type="ECO:0000256" key="1">
    <source>
        <dbReference type="ARBA" id="ARBA00004141"/>
    </source>
</evidence>
<dbReference type="GO" id="GO:0004930">
    <property type="term" value="F:G protein-coupled receptor activity"/>
    <property type="evidence" value="ECO:0007669"/>
    <property type="project" value="InterPro"/>
</dbReference>
<evidence type="ECO:0000256" key="2">
    <source>
        <dbReference type="ARBA" id="ARBA00022692"/>
    </source>
</evidence>
<sequence length="740" mass="81200">MAQSNEGTLWSLRYYDSFYESNATLDRPENSNADRFVSQEGKPFAVCPLSVIEPFTTGTDLPHRATYEDAFSVALAIQHLNTGDGSIVPQVAGLHEKCPIRFTMMTADTAYTPGVALKHVVEQTGKACAFIGAYRSAVSMPMAIVTGLLGYPQVSPGSTSADLDDRSQYPLFGRTLPSDAGNAVPLVLYLRNALQIKHLAVININDAYGNAYVEGMRQATAKYVPDLIIQQIPVDDNSESIKAAVASVKQSGFRFVFCLVFTVETHDELLLEAYNQGVAGNGLHNWIFGDSFLGVLVDRTFDKDSPLYKAYRGVGLLEISGGVNGMVQYDAYLEQLSKMRNEIDMDYMRDFWPRPDLPPPDFVQPDDPTFLNQVVTNGLSPFAYEAAIALGLSACQAVVNNESEELFLNGTLHYEKFRAIEFDGISGRVVLDPVTGTRLPETALYRVANHIPVPVDPAVPDGDQKFDTILTHVFNNSEWQVRGDYIFNDGTTNLPNDLAPPPDANTGMLIGVACGATAFLLLAASLVWCLIREFKKKSNDSVWRVQKHELHFADPPEILGRGQYGLVLSAEYRGTKVAVKRAIPPKKRTKISFHGSESASGKADSAVRKSVFDMDSEAFAGIDPSATQGDATEDHSNTTSGQGRGSVSGTFASLGTRSGTTSWSNIGVLSGLAKSRKNSVASDYQNYRKMREDFVEEMRYLSRLRHPCITTVMGAVMEKDEDPMLVMEFMDHGCPFFAFR</sequence>
<dbReference type="Gene3D" id="3.40.50.2300">
    <property type="match status" value="2"/>
</dbReference>
<dbReference type="Pfam" id="PF07714">
    <property type="entry name" value="PK_Tyr_Ser-Thr"/>
    <property type="match status" value="1"/>
</dbReference>
<feature type="compositionally biased region" description="Polar residues" evidence="8">
    <location>
        <begin position="637"/>
        <end position="651"/>
    </location>
</feature>
<evidence type="ECO:0000313" key="12">
    <source>
        <dbReference type="Proteomes" id="UP000198406"/>
    </source>
</evidence>
<protein>
    <submittedName>
        <fullName evidence="11">Metabotropic glutamate receptor 2/3</fullName>
    </submittedName>
</protein>
<dbReference type="InterPro" id="IPR001245">
    <property type="entry name" value="Ser-Thr/Tyr_kinase_cat_dom"/>
</dbReference>
<evidence type="ECO:0000256" key="5">
    <source>
        <dbReference type="ARBA" id="ARBA00023170"/>
    </source>
</evidence>
<evidence type="ECO:0000259" key="10">
    <source>
        <dbReference type="PROSITE" id="PS50011"/>
    </source>
</evidence>
<dbReference type="Proteomes" id="UP000198406">
    <property type="component" value="Unassembled WGS sequence"/>
</dbReference>
<dbReference type="Pfam" id="PF01094">
    <property type="entry name" value="ANF_receptor"/>
    <property type="match status" value="1"/>
</dbReference>
<dbReference type="PANTHER" id="PTHR30483:SF6">
    <property type="entry name" value="PERIPLASMIC BINDING PROTEIN OF ABC TRANSPORTER FOR NATURAL AMINO ACIDS"/>
    <property type="match status" value="1"/>
</dbReference>
<dbReference type="PROSITE" id="PS00107">
    <property type="entry name" value="PROTEIN_KINASE_ATP"/>
    <property type="match status" value="1"/>
</dbReference>
<comment type="caution">
    <text evidence="11">The sequence shown here is derived from an EMBL/GenBank/DDBJ whole genome shotgun (WGS) entry which is preliminary data.</text>
</comment>
<organism evidence="11 12">
    <name type="scientific">Fistulifera solaris</name>
    <name type="common">Oleaginous diatom</name>
    <dbReference type="NCBI Taxonomy" id="1519565"/>
    <lineage>
        <taxon>Eukaryota</taxon>
        <taxon>Sar</taxon>
        <taxon>Stramenopiles</taxon>
        <taxon>Ochrophyta</taxon>
        <taxon>Bacillariophyta</taxon>
        <taxon>Bacillariophyceae</taxon>
        <taxon>Bacillariophycidae</taxon>
        <taxon>Naviculales</taxon>
        <taxon>Naviculaceae</taxon>
        <taxon>Fistulifera</taxon>
    </lineage>
</organism>
<keyword evidence="12" id="KW-1185">Reference proteome</keyword>
<evidence type="ECO:0000256" key="9">
    <source>
        <dbReference type="SAM" id="Phobius"/>
    </source>
</evidence>
<dbReference type="InterPro" id="IPR051010">
    <property type="entry name" value="BCAA_transport"/>
</dbReference>
<accession>A0A1Z5JJ56</accession>
<dbReference type="InParanoid" id="A0A1Z5JJ56"/>
<keyword evidence="5 11" id="KW-0675">Receptor</keyword>
<evidence type="ECO:0000313" key="11">
    <source>
        <dbReference type="EMBL" id="GAX14035.1"/>
    </source>
</evidence>
<keyword evidence="4 9" id="KW-0472">Membrane</keyword>
<dbReference type="GO" id="GO:0005524">
    <property type="term" value="F:ATP binding"/>
    <property type="evidence" value="ECO:0007669"/>
    <property type="project" value="UniProtKB-UniRule"/>
</dbReference>
<feature type="binding site" evidence="7">
    <location>
        <position position="580"/>
    </location>
    <ligand>
        <name>ATP</name>
        <dbReference type="ChEBI" id="CHEBI:30616"/>
    </ligand>
</feature>
<keyword evidence="6" id="KW-0325">Glycoprotein</keyword>
<dbReference type="OrthoDB" id="43432at2759"/>
<dbReference type="SUPFAM" id="SSF53822">
    <property type="entry name" value="Periplasmic binding protein-like I"/>
    <property type="match status" value="1"/>
</dbReference>
<dbReference type="Gene3D" id="3.30.200.20">
    <property type="entry name" value="Phosphorylase Kinase, domain 1"/>
    <property type="match status" value="1"/>
</dbReference>
<keyword evidence="7" id="KW-0067">ATP-binding</keyword>
<dbReference type="InterPro" id="IPR001828">
    <property type="entry name" value="ANF_lig-bd_rcpt"/>
</dbReference>
<dbReference type="InterPro" id="IPR017441">
    <property type="entry name" value="Protein_kinase_ATP_BS"/>
</dbReference>
<evidence type="ECO:0000256" key="3">
    <source>
        <dbReference type="ARBA" id="ARBA00022989"/>
    </source>
</evidence>